<dbReference type="Gene3D" id="3.30.420.10">
    <property type="entry name" value="Ribonuclease H-like superfamily/Ribonuclease H"/>
    <property type="match status" value="1"/>
</dbReference>
<evidence type="ECO:0000313" key="3">
    <source>
        <dbReference type="Proteomes" id="UP001162480"/>
    </source>
</evidence>
<organism evidence="2 3">
    <name type="scientific">Octopus vulgaris</name>
    <name type="common">Common octopus</name>
    <dbReference type="NCBI Taxonomy" id="6645"/>
    <lineage>
        <taxon>Eukaryota</taxon>
        <taxon>Metazoa</taxon>
        <taxon>Spiralia</taxon>
        <taxon>Lophotrochozoa</taxon>
        <taxon>Mollusca</taxon>
        <taxon>Cephalopoda</taxon>
        <taxon>Coleoidea</taxon>
        <taxon>Octopodiformes</taxon>
        <taxon>Octopoda</taxon>
        <taxon>Incirrata</taxon>
        <taxon>Octopodidae</taxon>
        <taxon>Octopus</taxon>
    </lineage>
</organism>
<dbReference type="InterPro" id="IPR036397">
    <property type="entry name" value="RNaseH_sf"/>
</dbReference>
<sequence length="351" mass="40636">MNKLTLQQRIFVIEKYYKYGNARKVREEWINEYGDKINPPHRDTIYHLRDRFHQNGTVADLPRSGRPRSVRTPKMTDSVVTAITQSPQTSAVRLSAELDISRSSLRRILQENGYKAYHPKLIYCLVQDDAERRLQMCQLFISLFENYPQLFNKIMWSGEASFKLNGMIKRHNCVIYATENPHYEPLNEPGVTVWGALSSDGLLGPYFFNETVTGDNYFEMLNKYVFPQLRDRPDFNTLLFMQDGAPPHYSEKVHDLLDTLPAGWIGRRGTVEWAPRSCDLTPMDFSIWGMMKDRVFKSKPTTLDELQAAIVTEFELINANKVLCRTICNSVLTRMEKCVAQEGHQFELSSS</sequence>
<gene>
    <name evidence="2" type="ORF">OCTVUL_1B018241</name>
</gene>
<dbReference type="Pfam" id="PF16087">
    <property type="entry name" value="DUF4817"/>
    <property type="match status" value="1"/>
</dbReference>
<accession>A0AA36FHT4</accession>
<evidence type="ECO:0000259" key="1">
    <source>
        <dbReference type="Pfam" id="PF16087"/>
    </source>
</evidence>
<feature type="domain" description="DUF4817" evidence="1">
    <location>
        <begin position="5"/>
        <end position="59"/>
    </location>
</feature>
<dbReference type="PANTHER" id="PTHR47326">
    <property type="entry name" value="TRANSPOSABLE ELEMENT TC3 TRANSPOSASE-LIKE PROTEIN"/>
    <property type="match status" value="1"/>
</dbReference>
<evidence type="ECO:0000313" key="2">
    <source>
        <dbReference type="EMBL" id="CAI9738112.1"/>
    </source>
</evidence>
<dbReference type="EMBL" id="OX597834">
    <property type="protein sequence ID" value="CAI9738112.1"/>
    <property type="molecule type" value="Genomic_DNA"/>
</dbReference>
<dbReference type="SUPFAM" id="SSF46689">
    <property type="entry name" value="Homeodomain-like"/>
    <property type="match status" value="1"/>
</dbReference>
<dbReference type="InterPro" id="IPR009057">
    <property type="entry name" value="Homeodomain-like_sf"/>
</dbReference>
<proteinExistence type="predicted"/>
<dbReference type="AlphaFoldDB" id="A0AA36FHT4"/>
<protein>
    <submittedName>
        <fullName evidence="2">XP_014784835.1PREDICTED: uncharacterized protein LOC106879674</fullName>
    </submittedName>
</protein>
<dbReference type="PANTHER" id="PTHR47326:SF1">
    <property type="entry name" value="HTH PSQ-TYPE DOMAIN-CONTAINING PROTEIN"/>
    <property type="match status" value="1"/>
</dbReference>
<dbReference type="GO" id="GO:0003676">
    <property type="term" value="F:nucleic acid binding"/>
    <property type="evidence" value="ECO:0007669"/>
    <property type="project" value="InterPro"/>
</dbReference>
<dbReference type="InterPro" id="IPR032135">
    <property type="entry name" value="DUF4817"/>
</dbReference>
<reference evidence="2" key="1">
    <citation type="submission" date="2023-08" db="EMBL/GenBank/DDBJ databases">
        <authorList>
            <person name="Alioto T."/>
            <person name="Alioto T."/>
            <person name="Gomez Garrido J."/>
        </authorList>
    </citation>
    <scope>NUCLEOTIDE SEQUENCE</scope>
</reference>
<dbReference type="Proteomes" id="UP001162480">
    <property type="component" value="Chromosome 21"/>
</dbReference>
<name>A0AA36FHT4_OCTVU</name>
<keyword evidence="3" id="KW-1185">Reference proteome</keyword>